<organism evidence="2 3">
    <name type="scientific">Colletotrichum orchidophilum</name>
    <dbReference type="NCBI Taxonomy" id="1209926"/>
    <lineage>
        <taxon>Eukaryota</taxon>
        <taxon>Fungi</taxon>
        <taxon>Dikarya</taxon>
        <taxon>Ascomycota</taxon>
        <taxon>Pezizomycotina</taxon>
        <taxon>Sordariomycetes</taxon>
        <taxon>Hypocreomycetidae</taxon>
        <taxon>Glomerellales</taxon>
        <taxon>Glomerellaceae</taxon>
        <taxon>Colletotrichum</taxon>
    </lineage>
</organism>
<dbReference type="AlphaFoldDB" id="A0A1G4BQZ6"/>
<evidence type="ECO:0008006" key="4">
    <source>
        <dbReference type="Google" id="ProtNLM"/>
    </source>
</evidence>
<dbReference type="RefSeq" id="XP_022480852.1">
    <property type="nucleotide sequence ID" value="XM_022612691.1"/>
</dbReference>
<dbReference type="GeneID" id="34554201"/>
<comment type="caution">
    <text evidence="2">The sequence shown here is derived from an EMBL/GenBank/DDBJ whole genome shotgun (WGS) entry which is preliminary data.</text>
</comment>
<keyword evidence="3" id="KW-1185">Reference proteome</keyword>
<dbReference type="EMBL" id="MJBS01000005">
    <property type="protein sequence ID" value="OHF03716.1"/>
    <property type="molecule type" value="Genomic_DNA"/>
</dbReference>
<proteinExistence type="predicted"/>
<evidence type="ECO:0000256" key="1">
    <source>
        <dbReference type="SAM" id="MobiDB-lite"/>
    </source>
</evidence>
<feature type="compositionally biased region" description="Polar residues" evidence="1">
    <location>
        <begin position="67"/>
        <end position="77"/>
    </location>
</feature>
<dbReference type="OrthoDB" id="3445164at2759"/>
<evidence type="ECO:0000313" key="3">
    <source>
        <dbReference type="Proteomes" id="UP000176998"/>
    </source>
</evidence>
<protein>
    <recommendedName>
        <fullName evidence="4">F-box domain-containing protein</fullName>
    </recommendedName>
</protein>
<sequence>MQARDKITKMIETRLHAIQVRPLKSHSFPTLQLLNGSAAHQKEKSSLVLTTCISHVCLQKVKYPPHQQASENKAVKSSTRHGKQPRQKLMMIDLPPEMHHMIVDHLDLIDGTCLGLVNSYFYSLHQRRHGRVHLSTGRPGPNDQEWAWRSSFALPNSKSIITSTTTIAEPQSDGTCTHAPSLSQPQQPFWCDKCRLERCELQRHIRQWFPRGHEYCSVSGKYVNIEGCREKEAFCNRRSPRNPRLCGKHHAKSGTHS</sequence>
<gene>
    <name evidence="2" type="ORF">CORC01_01035</name>
</gene>
<name>A0A1G4BQZ6_9PEZI</name>
<dbReference type="SUPFAM" id="SSF81383">
    <property type="entry name" value="F-box domain"/>
    <property type="match status" value="1"/>
</dbReference>
<dbReference type="STRING" id="1209926.A0A1G4BQZ6"/>
<dbReference type="InterPro" id="IPR036047">
    <property type="entry name" value="F-box-like_dom_sf"/>
</dbReference>
<feature type="region of interest" description="Disordered" evidence="1">
    <location>
        <begin position="67"/>
        <end position="87"/>
    </location>
</feature>
<reference evidence="2 3" key="1">
    <citation type="submission" date="2016-09" db="EMBL/GenBank/DDBJ databases">
        <authorList>
            <person name="Capua I."/>
            <person name="De Benedictis P."/>
            <person name="Joannis T."/>
            <person name="Lombin L.H."/>
            <person name="Cattoli G."/>
        </authorList>
    </citation>
    <scope>NUCLEOTIDE SEQUENCE [LARGE SCALE GENOMIC DNA]</scope>
    <source>
        <strain evidence="2 3">IMI 309357</strain>
    </source>
</reference>
<evidence type="ECO:0000313" key="2">
    <source>
        <dbReference type="EMBL" id="OHF03716.1"/>
    </source>
</evidence>
<dbReference type="Proteomes" id="UP000176998">
    <property type="component" value="Unassembled WGS sequence"/>
</dbReference>
<accession>A0A1G4BQZ6</accession>